<keyword evidence="1" id="KW-0732">Signal</keyword>
<keyword evidence="3" id="KW-1185">Reference proteome</keyword>
<dbReference type="InParanoid" id="A0A139WFC0"/>
<gene>
    <name evidence="2" type="primary">AUGUSTUS-3.0.2_33572</name>
    <name evidence="2" type="ORF">TcasGA2_TC033572</name>
</gene>
<organism evidence="2 3">
    <name type="scientific">Tribolium castaneum</name>
    <name type="common">Red flour beetle</name>
    <dbReference type="NCBI Taxonomy" id="7070"/>
    <lineage>
        <taxon>Eukaryota</taxon>
        <taxon>Metazoa</taxon>
        <taxon>Ecdysozoa</taxon>
        <taxon>Arthropoda</taxon>
        <taxon>Hexapoda</taxon>
        <taxon>Insecta</taxon>
        <taxon>Pterygota</taxon>
        <taxon>Neoptera</taxon>
        <taxon>Endopterygota</taxon>
        <taxon>Coleoptera</taxon>
        <taxon>Polyphaga</taxon>
        <taxon>Cucujiformia</taxon>
        <taxon>Tenebrionidae</taxon>
        <taxon>Tenebrionidae incertae sedis</taxon>
        <taxon>Tribolium</taxon>
    </lineage>
</organism>
<dbReference type="Proteomes" id="UP000007266">
    <property type="component" value="Linkage group 7"/>
</dbReference>
<feature type="chain" id="PRO_5007299863" evidence="1">
    <location>
        <begin position="23"/>
        <end position="91"/>
    </location>
</feature>
<dbReference type="EMBL" id="KQ971352">
    <property type="protein sequence ID" value="KYB26616.1"/>
    <property type="molecule type" value="Genomic_DNA"/>
</dbReference>
<protein>
    <submittedName>
        <fullName evidence="2">Uncharacterized protein</fullName>
    </submittedName>
</protein>
<feature type="signal peptide" evidence="1">
    <location>
        <begin position="1"/>
        <end position="22"/>
    </location>
</feature>
<accession>A0A139WFC0</accession>
<evidence type="ECO:0000313" key="2">
    <source>
        <dbReference type="EMBL" id="KYB26616.1"/>
    </source>
</evidence>
<evidence type="ECO:0000256" key="1">
    <source>
        <dbReference type="SAM" id="SignalP"/>
    </source>
</evidence>
<evidence type="ECO:0000313" key="3">
    <source>
        <dbReference type="Proteomes" id="UP000007266"/>
    </source>
</evidence>
<proteinExistence type="predicted"/>
<dbReference type="AlphaFoldDB" id="A0A139WFC0"/>
<reference evidence="2 3" key="1">
    <citation type="journal article" date="2008" name="Nature">
        <title>The genome of the model beetle and pest Tribolium castaneum.</title>
        <authorList>
            <consortium name="Tribolium Genome Sequencing Consortium"/>
            <person name="Richards S."/>
            <person name="Gibbs R.A."/>
            <person name="Weinstock G.M."/>
            <person name="Brown S.J."/>
            <person name="Denell R."/>
            <person name="Beeman R.W."/>
            <person name="Gibbs R."/>
            <person name="Beeman R.W."/>
            <person name="Brown S.J."/>
            <person name="Bucher G."/>
            <person name="Friedrich M."/>
            <person name="Grimmelikhuijzen C.J."/>
            <person name="Klingler M."/>
            <person name="Lorenzen M."/>
            <person name="Richards S."/>
            <person name="Roth S."/>
            <person name="Schroder R."/>
            <person name="Tautz D."/>
            <person name="Zdobnov E.M."/>
            <person name="Muzny D."/>
            <person name="Gibbs R.A."/>
            <person name="Weinstock G.M."/>
            <person name="Attaway T."/>
            <person name="Bell S."/>
            <person name="Buhay C.J."/>
            <person name="Chandrabose M.N."/>
            <person name="Chavez D."/>
            <person name="Clerk-Blankenburg K.P."/>
            <person name="Cree A."/>
            <person name="Dao M."/>
            <person name="Davis C."/>
            <person name="Chacko J."/>
            <person name="Dinh H."/>
            <person name="Dugan-Rocha S."/>
            <person name="Fowler G."/>
            <person name="Garner T.T."/>
            <person name="Garnes J."/>
            <person name="Gnirke A."/>
            <person name="Hawes A."/>
            <person name="Hernandez J."/>
            <person name="Hines S."/>
            <person name="Holder M."/>
            <person name="Hume J."/>
            <person name="Jhangiani S.N."/>
            <person name="Joshi V."/>
            <person name="Khan Z.M."/>
            <person name="Jackson L."/>
            <person name="Kovar C."/>
            <person name="Kowis A."/>
            <person name="Lee S."/>
            <person name="Lewis L.R."/>
            <person name="Margolis J."/>
            <person name="Morgan M."/>
            <person name="Nazareth L.V."/>
            <person name="Nguyen N."/>
            <person name="Okwuonu G."/>
            <person name="Parker D."/>
            <person name="Richards S."/>
            <person name="Ruiz S.J."/>
            <person name="Santibanez J."/>
            <person name="Savard J."/>
            <person name="Scherer S.E."/>
            <person name="Schneider B."/>
            <person name="Sodergren E."/>
            <person name="Tautz D."/>
            <person name="Vattahil S."/>
            <person name="Villasana D."/>
            <person name="White C.S."/>
            <person name="Wright R."/>
            <person name="Park Y."/>
            <person name="Beeman R.W."/>
            <person name="Lord J."/>
            <person name="Oppert B."/>
            <person name="Lorenzen M."/>
            <person name="Brown S."/>
            <person name="Wang L."/>
            <person name="Savard J."/>
            <person name="Tautz D."/>
            <person name="Richards S."/>
            <person name="Weinstock G."/>
            <person name="Gibbs R.A."/>
            <person name="Liu Y."/>
            <person name="Worley K."/>
            <person name="Weinstock G."/>
            <person name="Elsik C.G."/>
            <person name="Reese J.T."/>
            <person name="Elhaik E."/>
            <person name="Landan G."/>
            <person name="Graur D."/>
            <person name="Arensburger P."/>
            <person name="Atkinson P."/>
            <person name="Beeman R.W."/>
            <person name="Beidler J."/>
            <person name="Brown S.J."/>
            <person name="Demuth J.P."/>
            <person name="Drury D.W."/>
            <person name="Du Y.Z."/>
            <person name="Fujiwara H."/>
            <person name="Lorenzen M."/>
            <person name="Maselli V."/>
            <person name="Osanai M."/>
            <person name="Park Y."/>
            <person name="Robertson H.M."/>
            <person name="Tu Z."/>
            <person name="Wang J.J."/>
            <person name="Wang S."/>
            <person name="Richards S."/>
            <person name="Song H."/>
            <person name="Zhang L."/>
            <person name="Sodergren E."/>
            <person name="Werner D."/>
            <person name="Stanke M."/>
            <person name="Morgenstern B."/>
            <person name="Solovyev V."/>
            <person name="Kosarev P."/>
            <person name="Brown G."/>
            <person name="Chen H.C."/>
            <person name="Ermolaeva O."/>
            <person name="Hlavina W."/>
            <person name="Kapustin Y."/>
            <person name="Kiryutin B."/>
            <person name="Kitts P."/>
            <person name="Maglott D."/>
            <person name="Pruitt K."/>
            <person name="Sapojnikov V."/>
            <person name="Souvorov A."/>
            <person name="Mackey A.J."/>
            <person name="Waterhouse R.M."/>
            <person name="Wyder S."/>
            <person name="Zdobnov E.M."/>
            <person name="Zdobnov E.M."/>
            <person name="Wyder S."/>
            <person name="Kriventseva E.V."/>
            <person name="Kadowaki T."/>
            <person name="Bork P."/>
            <person name="Aranda M."/>
            <person name="Bao R."/>
            <person name="Beermann A."/>
            <person name="Berns N."/>
            <person name="Bolognesi R."/>
            <person name="Bonneton F."/>
            <person name="Bopp D."/>
            <person name="Brown S.J."/>
            <person name="Bucher G."/>
            <person name="Butts T."/>
            <person name="Chaumot A."/>
            <person name="Denell R.E."/>
            <person name="Ferrier D.E."/>
            <person name="Friedrich M."/>
            <person name="Gordon C.M."/>
            <person name="Jindra M."/>
            <person name="Klingler M."/>
            <person name="Lan Q."/>
            <person name="Lattorff H.M."/>
            <person name="Laudet V."/>
            <person name="von Levetsow C."/>
            <person name="Liu Z."/>
            <person name="Lutz R."/>
            <person name="Lynch J.A."/>
            <person name="da Fonseca R.N."/>
            <person name="Posnien N."/>
            <person name="Reuter R."/>
            <person name="Roth S."/>
            <person name="Savard J."/>
            <person name="Schinko J.B."/>
            <person name="Schmitt C."/>
            <person name="Schoppmeier M."/>
            <person name="Schroder R."/>
            <person name="Shippy T.D."/>
            <person name="Simonnet F."/>
            <person name="Marques-Souza H."/>
            <person name="Tautz D."/>
            <person name="Tomoyasu Y."/>
            <person name="Trauner J."/>
            <person name="Van der Zee M."/>
            <person name="Vervoort M."/>
            <person name="Wittkopp N."/>
            <person name="Wimmer E.A."/>
            <person name="Yang X."/>
            <person name="Jones A.K."/>
            <person name="Sattelle D.B."/>
            <person name="Ebert P.R."/>
            <person name="Nelson D."/>
            <person name="Scott J.G."/>
            <person name="Beeman R.W."/>
            <person name="Muthukrishnan S."/>
            <person name="Kramer K.J."/>
            <person name="Arakane Y."/>
            <person name="Beeman R.W."/>
            <person name="Zhu Q."/>
            <person name="Hogenkamp D."/>
            <person name="Dixit R."/>
            <person name="Oppert B."/>
            <person name="Jiang H."/>
            <person name="Zou Z."/>
            <person name="Marshall J."/>
            <person name="Elpidina E."/>
            <person name="Vinokurov K."/>
            <person name="Oppert C."/>
            <person name="Zou Z."/>
            <person name="Evans J."/>
            <person name="Lu Z."/>
            <person name="Zhao P."/>
            <person name="Sumathipala N."/>
            <person name="Altincicek B."/>
            <person name="Vilcinskas A."/>
            <person name="Williams M."/>
            <person name="Hultmark D."/>
            <person name="Hetru C."/>
            <person name="Jiang H."/>
            <person name="Grimmelikhuijzen C.J."/>
            <person name="Hauser F."/>
            <person name="Cazzamali G."/>
            <person name="Williamson M."/>
            <person name="Park Y."/>
            <person name="Li B."/>
            <person name="Tanaka Y."/>
            <person name="Predel R."/>
            <person name="Neupert S."/>
            <person name="Schachtner J."/>
            <person name="Verleyen P."/>
            <person name="Raible F."/>
            <person name="Bork P."/>
            <person name="Friedrich M."/>
            <person name="Walden K.K."/>
            <person name="Robertson H.M."/>
            <person name="Angeli S."/>
            <person name="Foret S."/>
            <person name="Bucher G."/>
            <person name="Schuetz S."/>
            <person name="Maleszka R."/>
            <person name="Wimmer E.A."/>
            <person name="Beeman R.W."/>
            <person name="Lorenzen M."/>
            <person name="Tomoyasu Y."/>
            <person name="Miller S.C."/>
            <person name="Grossmann D."/>
            <person name="Bucher G."/>
        </authorList>
    </citation>
    <scope>NUCLEOTIDE SEQUENCE [LARGE SCALE GENOMIC DNA]</scope>
    <source>
        <strain evidence="2 3">Georgia GA2</strain>
    </source>
</reference>
<reference evidence="2 3" key="2">
    <citation type="journal article" date="2010" name="Nucleic Acids Res.">
        <title>BeetleBase in 2010: revisions to provide comprehensive genomic information for Tribolium castaneum.</title>
        <authorList>
            <person name="Kim H.S."/>
            <person name="Murphy T."/>
            <person name="Xia J."/>
            <person name="Caragea D."/>
            <person name="Park Y."/>
            <person name="Beeman R.W."/>
            <person name="Lorenzen M.D."/>
            <person name="Butcher S."/>
            <person name="Manak J.R."/>
            <person name="Brown S.J."/>
        </authorList>
    </citation>
    <scope>GENOME REANNOTATION</scope>
    <source>
        <strain evidence="2 3">Georgia GA2</strain>
    </source>
</reference>
<name>A0A139WFC0_TRICA</name>
<sequence>MSGCRPLIFLAIVLTIFISVESSSSGSPCRPEKFNNYKELNDYLACVRMQATMRYGKRSPSLLLRRLQPDVFSDYDNDLPAISNNMLYGDN</sequence>